<dbReference type="InParanoid" id="A0A0D0ABV9"/>
<proteinExistence type="predicted"/>
<evidence type="ECO:0008006" key="5">
    <source>
        <dbReference type="Google" id="ProtNLM"/>
    </source>
</evidence>
<keyword evidence="4" id="KW-1185">Reference proteome</keyword>
<feature type="transmembrane region" description="Helical" evidence="2">
    <location>
        <begin position="50"/>
        <end position="77"/>
    </location>
</feature>
<feature type="transmembrane region" description="Helical" evidence="2">
    <location>
        <begin position="6"/>
        <end position="30"/>
    </location>
</feature>
<gene>
    <name evidence="3" type="ORF">CY34DRAFT_812039</name>
</gene>
<accession>A0A0D0ABV9</accession>
<dbReference type="Proteomes" id="UP000054485">
    <property type="component" value="Unassembled WGS sequence"/>
</dbReference>
<keyword evidence="2" id="KW-1133">Transmembrane helix</keyword>
<reference evidence="4" key="2">
    <citation type="submission" date="2015-01" db="EMBL/GenBank/DDBJ databases">
        <title>Evolutionary Origins and Diversification of the Mycorrhizal Mutualists.</title>
        <authorList>
            <consortium name="DOE Joint Genome Institute"/>
            <consortium name="Mycorrhizal Genomics Consortium"/>
            <person name="Kohler A."/>
            <person name="Kuo A."/>
            <person name="Nagy L.G."/>
            <person name="Floudas D."/>
            <person name="Copeland A."/>
            <person name="Barry K.W."/>
            <person name="Cichocki N."/>
            <person name="Veneault-Fourrey C."/>
            <person name="LaButti K."/>
            <person name="Lindquist E.A."/>
            <person name="Lipzen A."/>
            <person name="Lundell T."/>
            <person name="Morin E."/>
            <person name="Murat C."/>
            <person name="Riley R."/>
            <person name="Ohm R."/>
            <person name="Sun H."/>
            <person name="Tunlid A."/>
            <person name="Henrissat B."/>
            <person name="Grigoriev I.V."/>
            <person name="Hibbett D.S."/>
            <person name="Martin F."/>
        </authorList>
    </citation>
    <scope>NUCLEOTIDE SEQUENCE [LARGE SCALE GENOMIC DNA]</scope>
    <source>
        <strain evidence="4">UH-Slu-Lm8-n1</strain>
    </source>
</reference>
<feature type="transmembrane region" description="Helical" evidence="2">
    <location>
        <begin position="89"/>
        <end position="109"/>
    </location>
</feature>
<evidence type="ECO:0000313" key="4">
    <source>
        <dbReference type="Proteomes" id="UP000054485"/>
    </source>
</evidence>
<dbReference type="OrthoDB" id="2640035at2759"/>
<name>A0A0D0ABV9_9AGAM</name>
<dbReference type="EMBL" id="KN835612">
    <property type="protein sequence ID" value="KIK35549.1"/>
    <property type="molecule type" value="Genomic_DNA"/>
</dbReference>
<organism evidence="3 4">
    <name type="scientific">Suillus luteus UH-Slu-Lm8-n1</name>
    <dbReference type="NCBI Taxonomy" id="930992"/>
    <lineage>
        <taxon>Eukaryota</taxon>
        <taxon>Fungi</taxon>
        <taxon>Dikarya</taxon>
        <taxon>Basidiomycota</taxon>
        <taxon>Agaricomycotina</taxon>
        <taxon>Agaricomycetes</taxon>
        <taxon>Agaricomycetidae</taxon>
        <taxon>Boletales</taxon>
        <taxon>Suillineae</taxon>
        <taxon>Suillaceae</taxon>
        <taxon>Suillus</taxon>
    </lineage>
</organism>
<dbReference type="HOGENOM" id="CLU_2005426_0_0_1"/>
<evidence type="ECO:0000313" key="3">
    <source>
        <dbReference type="EMBL" id="KIK35549.1"/>
    </source>
</evidence>
<feature type="region of interest" description="Disordered" evidence="1">
    <location>
        <begin position="118"/>
        <end position="141"/>
    </location>
</feature>
<evidence type="ECO:0000256" key="2">
    <source>
        <dbReference type="SAM" id="Phobius"/>
    </source>
</evidence>
<feature type="compositionally biased region" description="Basic and acidic residues" evidence="1">
    <location>
        <begin position="118"/>
        <end position="129"/>
    </location>
</feature>
<sequence length="141" mass="15140">MCPASYILEVISFVTALISLMTGTSVLIIYDPCYAHKDLLESFKKSRLRLVLCLLLMAFPSLALVVSTSALMLAMFIAGVTSDKLLVKILTGATCAIFIVLAIAAIYVFNTPLQKAVRGDNKDTTDVEKGPSVIAHGSVSR</sequence>
<reference evidence="3 4" key="1">
    <citation type="submission" date="2014-04" db="EMBL/GenBank/DDBJ databases">
        <authorList>
            <consortium name="DOE Joint Genome Institute"/>
            <person name="Kuo A."/>
            <person name="Ruytinx J."/>
            <person name="Rineau F."/>
            <person name="Colpaert J."/>
            <person name="Kohler A."/>
            <person name="Nagy L.G."/>
            <person name="Floudas D."/>
            <person name="Copeland A."/>
            <person name="Barry K.W."/>
            <person name="Cichocki N."/>
            <person name="Veneault-Fourrey C."/>
            <person name="LaButti K."/>
            <person name="Lindquist E.A."/>
            <person name="Lipzen A."/>
            <person name="Lundell T."/>
            <person name="Morin E."/>
            <person name="Murat C."/>
            <person name="Sun H."/>
            <person name="Tunlid A."/>
            <person name="Henrissat B."/>
            <person name="Grigoriev I.V."/>
            <person name="Hibbett D.S."/>
            <person name="Martin F."/>
            <person name="Nordberg H.P."/>
            <person name="Cantor M.N."/>
            <person name="Hua S.X."/>
        </authorList>
    </citation>
    <scope>NUCLEOTIDE SEQUENCE [LARGE SCALE GENOMIC DNA]</scope>
    <source>
        <strain evidence="3 4">UH-Slu-Lm8-n1</strain>
    </source>
</reference>
<keyword evidence="2" id="KW-0472">Membrane</keyword>
<protein>
    <recommendedName>
        <fullName evidence="5">PGG domain-containing protein</fullName>
    </recommendedName>
</protein>
<keyword evidence="2" id="KW-0812">Transmembrane</keyword>
<evidence type="ECO:0000256" key="1">
    <source>
        <dbReference type="SAM" id="MobiDB-lite"/>
    </source>
</evidence>
<dbReference type="AlphaFoldDB" id="A0A0D0ABV9"/>